<organism evidence="4 5">
    <name type="scientific">Ruegeria meonggei</name>
    <dbReference type="NCBI Taxonomy" id="1446476"/>
    <lineage>
        <taxon>Bacteria</taxon>
        <taxon>Pseudomonadati</taxon>
        <taxon>Pseudomonadota</taxon>
        <taxon>Alphaproteobacteria</taxon>
        <taxon>Rhodobacterales</taxon>
        <taxon>Roseobacteraceae</taxon>
        <taxon>Ruegeria</taxon>
    </lineage>
</organism>
<dbReference type="PANTHER" id="PTHR43362">
    <property type="entry name" value="MANNITOL DEHYDROGENASE DSF1-RELATED"/>
    <property type="match status" value="1"/>
</dbReference>
<feature type="domain" description="Mannitol dehydrogenase C-terminal" evidence="3">
    <location>
        <begin position="231"/>
        <end position="376"/>
    </location>
</feature>
<dbReference type="EMBL" id="FWFP01000003">
    <property type="protein sequence ID" value="SLN32271.1"/>
    <property type="molecule type" value="Genomic_DNA"/>
</dbReference>
<dbReference type="InterPro" id="IPR013328">
    <property type="entry name" value="6PGD_dom2"/>
</dbReference>
<dbReference type="InterPro" id="IPR000669">
    <property type="entry name" value="Mannitol_DH"/>
</dbReference>
<name>A0A1X6YVT7_9RHOB</name>
<proteinExistence type="predicted"/>
<dbReference type="InterPro" id="IPR013131">
    <property type="entry name" value="Mannitol_DH_N"/>
</dbReference>
<dbReference type="InterPro" id="IPR036291">
    <property type="entry name" value="NAD(P)-bd_dom_sf"/>
</dbReference>
<evidence type="ECO:0000259" key="3">
    <source>
        <dbReference type="Pfam" id="PF08125"/>
    </source>
</evidence>
<dbReference type="InterPro" id="IPR013118">
    <property type="entry name" value="Mannitol_DH_C"/>
</dbReference>
<dbReference type="EC" id="1.1.1.-" evidence="4"/>
<dbReference type="SUPFAM" id="SSF48179">
    <property type="entry name" value="6-phosphogluconate dehydrogenase C-terminal domain-like"/>
    <property type="match status" value="1"/>
</dbReference>
<reference evidence="5" key="1">
    <citation type="submission" date="2017-03" db="EMBL/GenBank/DDBJ databases">
        <authorList>
            <person name="Rodrigo-Torres L."/>
            <person name="Arahal R.D."/>
            <person name="Lucena T."/>
        </authorList>
    </citation>
    <scope>NUCLEOTIDE SEQUENCE [LARGE SCALE GENOMIC DNA]</scope>
    <source>
        <strain evidence="5">CECT 8411</strain>
    </source>
</reference>
<dbReference type="Gene3D" id="3.40.50.720">
    <property type="entry name" value="NAD(P)-binding Rossmann-like Domain"/>
    <property type="match status" value="1"/>
</dbReference>
<dbReference type="PRINTS" id="PR00084">
    <property type="entry name" value="MTLDHDRGNASE"/>
</dbReference>
<dbReference type="Pfam" id="PF08125">
    <property type="entry name" value="Mannitol_dh_C"/>
    <property type="match status" value="1"/>
</dbReference>
<dbReference type="InterPro" id="IPR050988">
    <property type="entry name" value="Mannitol_DH/Oxidoreductase"/>
</dbReference>
<dbReference type="Pfam" id="PF01232">
    <property type="entry name" value="Mannitol_dh"/>
    <property type="match status" value="1"/>
</dbReference>
<protein>
    <submittedName>
        <fullName evidence="4">Polyol:NADP oxidoreductase</fullName>
        <ecNumber evidence="4">1.1.1.-</ecNumber>
    </submittedName>
</protein>
<gene>
    <name evidence="4" type="primary">por</name>
    <name evidence="4" type="ORF">RUM8411_01352</name>
</gene>
<dbReference type="GO" id="GO:0016616">
    <property type="term" value="F:oxidoreductase activity, acting on the CH-OH group of donors, NAD or NADP as acceptor"/>
    <property type="evidence" value="ECO:0007669"/>
    <property type="project" value="TreeGrafter"/>
</dbReference>
<evidence type="ECO:0000313" key="4">
    <source>
        <dbReference type="EMBL" id="SLN32271.1"/>
    </source>
</evidence>
<feature type="domain" description="Mannitol dehydrogenase N-terminal" evidence="2">
    <location>
        <begin position="3"/>
        <end position="224"/>
    </location>
</feature>
<accession>A0A1X6YVT7</accession>
<dbReference type="Gene3D" id="1.10.1040.10">
    <property type="entry name" value="N-(1-d-carboxylethyl)-l-norvaline Dehydrogenase, domain 2"/>
    <property type="match status" value="1"/>
</dbReference>
<keyword evidence="5" id="KW-1185">Reference proteome</keyword>
<dbReference type="OrthoDB" id="271711at2"/>
<dbReference type="Proteomes" id="UP000193778">
    <property type="component" value="Unassembled WGS sequence"/>
</dbReference>
<dbReference type="AlphaFoldDB" id="A0A1X6YVT7"/>
<dbReference type="InterPro" id="IPR008927">
    <property type="entry name" value="6-PGluconate_DH-like_C_sf"/>
</dbReference>
<evidence type="ECO:0000313" key="5">
    <source>
        <dbReference type="Proteomes" id="UP000193778"/>
    </source>
</evidence>
<keyword evidence="1 4" id="KW-0560">Oxidoreductase</keyword>
<evidence type="ECO:0000259" key="2">
    <source>
        <dbReference type="Pfam" id="PF01232"/>
    </source>
</evidence>
<dbReference type="SUPFAM" id="SSF51735">
    <property type="entry name" value="NAD(P)-binding Rossmann-fold domains"/>
    <property type="match status" value="1"/>
</dbReference>
<dbReference type="RefSeq" id="WP_085821890.1">
    <property type="nucleotide sequence ID" value="NZ_FWFP01000003.1"/>
</dbReference>
<dbReference type="PANTHER" id="PTHR43362:SF1">
    <property type="entry name" value="MANNITOL DEHYDROGENASE 2-RELATED"/>
    <property type="match status" value="1"/>
</dbReference>
<sequence length="398" mass="43216">MGRILHFGLGNFARAHLLDYTDQAGGWDVVGVSLRSPAVRDGLAKQGFDYDLCVHGEGVRRVTVLQDVLVAPENPMAVLRAMKDADVISATVTEKGYHLEPSGQLDEHDPAIIADLSGQKPSTLIGFLAHGLAERTRPVTVLSCDNRVENGRALQAAVFRFAQIAGLSIEWDIVRVPNAMVDRITPATTDAVRAICGDPMAVPTEAFSEWVIEDSFAGTRPDWPGVQIVHDVAPHELRKLRMLNGAHSLLAYAGLARGHTFVHEAIRDQALRNLVGQLMADAGSTLPKQVQDQVPGYASALMARFENPDLQHRLDQIAMDGSQKVPYRFIETLRETGSEPVIQGVRTWIDYCVSETAQGRSLNDPKSTQIAQAAQCADPTSGLLALVGAEDLAPLIRE</sequence>
<evidence type="ECO:0000256" key="1">
    <source>
        <dbReference type="ARBA" id="ARBA00023002"/>
    </source>
</evidence>